<dbReference type="EMBL" id="JAPFFF010000003">
    <property type="protein sequence ID" value="KAK8893741.1"/>
    <property type="molecule type" value="Genomic_DNA"/>
</dbReference>
<keyword evidence="1" id="KW-0175">Coiled coil</keyword>
<evidence type="ECO:0000313" key="4">
    <source>
        <dbReference type="Proteomes" id="UP001470230"/>
    </source>
</evidence>
<evidence type="ECO:0000313" key="3">
    <source>
        <dbReference type="EMBL" id="KAK8893741.1"/>
    </source>
</evidence>
<accession>A0ABR2KRT7</accession>
<proteinExistence type="predicted"/>
<feature type="coiled-coil region" evidence="1">
    <location>
        <begin position="142"/>
        <end position="169"/>
    </location>
</feature>
<protein>
    <submittedName>
        <fullName evidence="3">Uncharacterized protein</fullName>
    </submittedName>
</protein>
<feature type="compositionally biased region" description="Polar residues" evidence="2">
    <location>
        <begin position="265"/>
        <end position="279"/>
    </location>
</feature>
<evidence type="ECO:0000256" key="1">
    <source>
        <dbReference type="SAM" id="Coils"/>
    </source>
</evidence>
<organism evidence="3 4">
    <name type="scientific">Tritrichomonas musculus</name>
    <dbReference type="NCBI Taxonomy" id="1915356"/>
    <lineage>
        <taxon>Eukaryota</taxon>
        <taxon>Metamonada</taxon>
        <taxon>Parabasalia</taxon>
        <taxon>Tritrichomonadida</taxon>
        <taxon>Tritrichomonadidae</taxon>
        <taxon>Tritrichomonas</taxon>
    </lineage>
</organism>
<feature type="compositionally biased region" description="Polar residues" evidence="2">
    <location>
        <begin position="341"/>
        <end position="351"/>
    </location>
</feature>
<feature type="region of interest" description="Disordered" evidence="2">
    <location>
        <begin position="332"/>
        <end position="368"/>
    </location>
</feature>
<comment type="caution">
    <text evidence="3">The sequence shown here is derived from an EMBL/GenBank/DDBJ whole genome shotgun (WGS) entry which is preliminary data.</text>
</comment>
<feature type="region of interest" description="Disordered" evidence="2">
    <location>
        <begin position="259"/>
        <end position="296"/>
    </location>
</feature>
<dbReference type="Proteomes" id="UP001470230">
    <property type="component" value="Unassembled WGS sequence"/>
</dbReference>
<keyword evidence="4" id="KW-1185">Reference proteome</keyword>
<reference evidence="3 4" key="1">
    <citation type="submission" date="2024-04" db="EMBL/GenBank/DDBJ databases">
        <title>Tritrichomonas musculus Genome.</title>
        <authorList>
            <person name="Alves-Ferreira E."/>
            <person name="Grigg M."/>
            <person name="Lorenzi H."/>
            <person name="Galac M."/>
        </authorList>
    </citation>
    <scope>NUCLEOTIDE SEQUENCE [LARGE SCALE GENOMIC DNA]</scope>
    <source>
        <strain evidence="3 4">EAF2021</strain>
    </source>
</reference>
<name>A0ABR2KRT7_9EUKA</name>
<evidence type="ECO:0000256" key="2">
    <source>
        <dbReference type="SAM" id="MobiDB-lite"/>
    </source>
</evidence>
<sequence length="504" mass="57993">MEEEKYFFYLPPGSFTSFELLSILYKPPDYNLVTLQIQFNETNVTLPYPKKEGEMLKWSADSAPDFSCSRVSSFNLIANDVSIPVDFNDMTLISSPKNFNPEKINNIFVFCFFSGYFARKSDYEILSLQATPNLKFINTNRLEAYQSMCAEYKDKLSNFEEIRNNKLKEVLDNRKTYQEKSEESRIHIFEEYKQATKDSPVLNLNYTLEPKDHHLQSSAFSTVFQTSINFSSQSTSLSFKMPTSKSNPELKDLSKLTDFSEPDRLSQNVSDTDQNSIVSFGNMPLPTPKPHLGQRRASLSATISNENIPPNDSITAASQIINSQQQINQVQMLQKQENQDNDQTTTNLPNQDKQHFFPESRQGPRSPSQAEIKMFLSELPLIFPIDIEKRMFCNICADDNDVTSSKMLLFNVIHFLTLFAEFTGFIYHYRITMADGGWYKLEDRLTGIEVKREITTKNVLTSPIRNAVVNCLKKIVYEFNLKTKDNDDIISLLDAVLNFYKELD</sequence>
<gene>
    <name evidence="3" type="ORF">M9Y10_022170</name>
</gene>